<dbReference type="STRING" id="1216006.VA7868_01690"/>
<dbReference type="PANTHER" id="PTHR34319:SF7">
    <property type="entry name" value="HNH ENDONUCLEASE DOMAIN-CONTAINING PROTEIN"/>
    <property type="match status" value="1"/>
</dbReference>
<name>A0A1M5YFC7_9VIBR</name>
<sequence length="168" mass="18853">MAYMAYITITGETQGVISEGCNSIDSMGGKFQDAHRDEISVIAYEHHGSKSGGQHKKTHSPLHITKYIDKSSPLLATAFAKQEHLDCTLHFYRTNEQGYNEKFYSIELKKALISGLSSTLPNILTNSVEKNFTEMHEVIAFSYKEIIWKHNVSGTMGYDNWDQGGWGA</sequence>
<dbReference type="PANTHER" id="PTHR34319">
    <property type="entry name" value="MAJOR EXPORTED PROTEIN"/>
    <property type="match status" value="1"/>
</dbReference>
<dbReference type="EMBL" id="FQXZ01000015">
    <property type="protein sequence ID" value="SHI10737.1"/>
    <property type="molecule type" value="Genomic_DNA"/>
</dbReference>
<dbReference type="InterPro" id="IPR008514">
    <property type="entry name" value="T6SS_Hcp"/>
</dbReference>
<gene>
    <name evidence="1" type="primary">hcpA_3</name>
    <name evidence="1" type="ORF">VA7868_01690</name>
</gene>
<protein>
    <submittedName>
        <fullName evidence="1">Major exported protein</fullName>
    </submittedName>
</protein>
<evidence type="ECO:0000313" key="2">
    <source>
        <dbReference type="Proteomes" id="UP000184608"/>
    </source>
</evidence>
<dbReference type="Gene3D" id="2.30.110.20">
    <property type="entry name" value="Hcp1-like"/>
    <property type="match status" value="1"/>
</dbReference>
<organism evidence="1 2">
    <name type="scientific">Vibrio aerogenes CECT 7868</name>
    <dbReference type="NCBI Taxonomy" id="1216006"/>
    <lineage>
        <taxon>Bacteria</taxon>
        <taxon>Pseudomonadati</taxon>
        <taxon>Pseudomonadota</taxon>
        <taxon>Gammaproteobacteria</taxon>
        <taxon>Vibrionales</taxon>
        <taxon>Vibrionaceae</taxon>
        <taxon>Vibrio</taxon>
    </lineage>
</organism>
<dbReference type="Pfam" id="PF05638">
    <property type="entry name" value="T6SS_HCP"/>
    <property type="match status" value="1"/>
</dbReference>
<dbReference type="Proteomes" id="UP000184608">
    <property type="component" value="Unassembled WGS sequence"/>
</dbReference>
<dbReference type="AlphaFoldDB" id="A0A1M5YFC7"/>
<evidence type="ECO:0000313" key="1">
    <source>
        <dbReference type="EMBL" id="SHI10737.1"/>
    </source>
</evidence>
<dbReference type="InterPro" id="IPR052947">
    <property type="entry name" value="T6SS_Hcp1_domain"/>
</dbReference>
<keyword evidence="2" id="KW-1185">Reference proteome</keyword>
<dbReference type="SUPFAM" id="SSF141452">
    <property type="entry name" value="Hcp1-like"/>
    <property type="match status" value="1"/>
</dbReference>
<dbReference type="InterPro" id="IPR036624">
    <property type="entry name" value="Hcp1-lik_sf"/>
</dbReference>
<dbReference type="OrthoDB" id="5674026at2"/>
<dbReference type="NCBIfam" id="TIGR03344">
    <property type="entry name" value="VI_effect_Hcp1"/>
    <property type="match status" value="1"/>
</dbReference>
<reference evidence="1 2" key="1">
    <citation type="submission" date="2016-11" db="EMBL/GenBank/DDBJ databases">
        <authorList>
            <person name="Jaros S."/>
            <person name="Januszkiewicz K."/>
            <person name="Wedrychowicz H."/>
        </authorList>
    </citation>
    <scope>NUCLEOTIDE SEQUENCE [LARGE SCALE GENOMIC DNA]</scope>
    <source>
        <strain evidence="1 2">CECT 7868</strain>
    </source>
</reference>
<accession>A0A1M5YFC7</accession>
<proteinExistence type="predicted"/>